<evidence type="ECO:0000256" key="1">
    <source>
        <dbReference type="SAM" id="SignalP"/>
    </source>
</evidence>
<comment type="caution">
    <text evidence="2">The sequence shown here is derived from an EMBL/GenBank/DDBJ whole genome shotgun (WGS) entry which is preliminary data.</text>
</comment>
<dbReference type="AlphaFoldDB" id="A0AAJ0MB40"/>
<proteinExistence type="predicted"/>
<evidence type="ECO:0000313" key="2">
    <source>
        <dbReference type="EMBL" id="KAK3346938.1"/>
    </source>
</evidence>
<sequence length="105" mass="11697">MAVLVALLLQLSPITLKAAREKTWKQFKLQASHGRWYSITSTGHHTPIILTLGSQTGQNTILSLAAPAHRLQHIKPLRSIAQQVATIHLLDSSHRDMAENRRAAY</sequence>
<reference evidence="2" key="2">
    <citation type="submission" date="2023-06" db="EMBL/GenBank/DDBJ databases">
        <authorList>
            <consortium name="Lawrence Berkeley National Laboratory"/>
            <person name="Haridas S."/>
            <person name="Hensen N."/>
            <person name="Bonometti L."/>
            <person name="Westerberg I."/>
            <person name="Brannstrom I.O."/>
            <person name="Guillou S."/>
            <person name="Cros-Aarteil S."/>
            <person name="Calhoun S."/>
            <person name="Kuo A."/>
            <person name="Mondo S."/>
            <person name="Pangilinan J."/>
            <person name="Riley R."/>
            <person name="Labutti K."/>
            <person name="Andreopoulos B."/>
            <person name="Lipzen A."/>
            <person name="Chen C."/>
            <person name="Yanf M."/>
            <person name="Daum C."/>
            <person name="Ng V."/>
            <person name="Clum A."/>
            <person name="Steindorff A."/>
            <person name="Ohm R."/>
            <person name="Martin F."/>
            <person name="Silar P."/>
            <person name="Natvig D."/>
            <person name="Lalanne C."/>
            <person name="Gautier V."/>
            <person name="Ament-Velasquez S.L."/>
            <person name="Kruys A."/>
            <person name="Hutchinson M.I."/>
            <person name="Powell A.J."/>
            <person name="Barry K."/>
            <person name="Miller A.N."/>
            <person name="Grigoriev I.V."/>
            <person name="Debuchy R."/>
            <person name="Gladieux P."/>
            <person name="Thoren M.H."/>
            <person name="Johannesson H."/>
        </authorList>
    </citation>
    <scope>NUCLEOTIDE SEQUENCE</scope>
    <source>
        <strain evidence="2">CBS 955.72</strain>
    </source>
</reference>
<feature type="chain" id="PRO_5042474126" evidence="1">
    <location>
        <begin position="20"/>
        <end position="105"/>
    </location>
</feature>
<keyword evidence="3" id="KW-1185">Reference proteome</keyword>
<dbReference type="EMBL" id="JAUIQD010000006">
    <property type="protein sequence ID" value="KAK3346938.1"/>
    <property type="molecule type" value="Genomic_DNA"/>
</dbReference>
<evidence type="ECO:0000313" key="3">
    <source>
        <dbReference type="Proteomes" id="UP001275084"/>
    </source>
</evidence>
<reference evidence="2" key="1">
    <citation type="journal article" date="2023" name="Mol. Phylogenet. Evol.">
        <title>Genome-scale phylogeny and comparative genomics of the fungal order Sordariales.</title>
        <authorList>
            <person name="Hensen N."/>
            <person name="Bonometti L."/>
            <person name="Westerberg I."/>
            <person name="Brannstrom I.O."/>
            <person name="Guillou S."/>
            <person name="Cros-Aarteil S."/>
            <person name="Calhoun S."/>
            <person name="Haridas S."/>
            <person name="Kuo A."/>
            <person name="Mondo S."/>
            <person name="Pangilinan J."/>
            <person name="Riley R."/>
            <person name="LaButti K."/>
            <person name="Andreopoulos B."/>
            <person name="Lipzen A."/>
            <person name="Chen C."/>
            <person name="Yan M."/>
            <person name="Daum C."/>
            <person name="Ng V."/>
            <person name="Clum A."/>
            <person name="Steindorff A."/>
            <person name="Ohm R.A."/>
            <person name="Martin F."/>
            <person name="Silar P."/>
            <person name="Natvig D.O."/>
            <person name="Lalanne C."/>
            <person name="Gautier V."/>
            <person name="Ament-Velasquez S.L."/>
            <person name="Kruys A."/>
            <person name="Hutchinson M.I."/>
            <person name="Powell A.J."/>
            <person name="Barry K."/>
            <person name="Miller A.N."/>
            <person name="Grigoriev I.V."/>
            <person name="Debuchy R."/>
            <person name="Gladieux P."/>
            <person name="Hiltunen Thoren M."/>
            <person name="Johannesson H."/>
        </authorList>
    </citation>
    <scope>NUCLEOTIDE SEQUENCE</scope>
    <source>
        <strain evidence="2">CBS 955.72</strain>
    </source>
</reference>
<gene>
    <name evidence="2" type="ORF">B0T25DRAFT_291322</name>
</gene>
<organism evidence="2 3">
    <name type="scientific">Lasiosphaeria hispida</name>
    <dbReference type="NCBI Taxonomy" id="260671"/>
    <lineage>
        <taxon>Eukaryota</taxon>
        <taxon>Fungi</taxon>
        <taxon>Dikarya</taxon>
        <taxon>Ascomycota</taxon>
        <taxon>Pezizomycotina</taxon>
        <taxon>Sordariomycetes</taxon>
        <taxon>Sordariomycetidae</taxon>
        <taxon>Sordariales</taxon>
        <taxon>Lasiosphaeriaceae</taxon>
        <taxon>Lasiosphaeria</taxon>
    </lineage>
</organism>
<protein>
    <submittedName>
        <fullName evidence="2">Uncharacterized protein</fullName>
    </submittedName>
</protein>
<accession>A0AAJ0MB40</accession>
<name>A0AAJ0MB40_9PEZI</name>
<keyword evidence="1" id="KW-0732">Signal</keyword>
<dbReference type="Proteomes" id="UP001275084">
    <property type="component" value="Unassembled WGS sequence"/>
</dbReference>
<feature type="signal peptide" evidence="1">
    <location>
        <begin position="1"/>
        <end position="19"/>
    </location>
</feature>